<comment type="caution">
    <text evidence="11">The sequence shown here is derived from an EMBL/GenBank/DDBJ whole genome shotgun (WGS) entry which is preliminary data.</text>
</comment>
<evidence type="ECO:0000256" key="5">
    <source>
        <dbReference type="ARBA" id="ARBA00022777"/>
    </source>
</evidence>
<dbReference type="OrthoDB" id="248923at2759"/>
<reference evidence="11 12" key="1">
    <citation type="submission" date="2019-07" db="EMBL/GenBank/DDBJ databases">
        <title>Annotation for the trematode Paragonimus westermani.</title>
        <authorList>
            <person name="Choi Y.-J."/>
        </authorList>
    </citation>
    <scope>NUCLEOTIDE SEQUENCE [LARGE SCALE GENOMIC DNA]</scope>
    <source>
        <strain evidence="11">180907_Pwestermani</strain>
    </source>
</reference>
<dbReference type="Proteomes" id="UP000699462">
    <property type="component" value="Unassembled WGS sequence"/>
</dbReference>
<dbReference type="GO" id="GO:0004674">
    <property type="term" value="F:protein serine/threonine kinase activity"/>
    <property type="evidence" value="ECO:0007669"/>
    <property type="project" value="UniProtKB-KW"/>
</dbReference>
<evidence type="ECO:0000256" key="6">
    <source>
        <dbReference type="ARBA" id="ARBA00022840"/>
    </source>
</evidence>
<evidence type="ECO:0000256" key="7">
    <source>
        <dbReference type="ARBA" id="ARBA00047899"/>
    </source>
</evidence>
<evidence type="ECO:0000313" key="11">
    <source>
        <dbReference type="EMBL" id="KAF8565340.1"/>
    </source>
</evidence>
<keyword evidence="3" id="KW-0808">Transferase</keyword>
<proteinExistence type="predicted"/>
<dbReference type="SUPFAM" id="SSF56112">
    <property type="entry name" value="Protein kinase-like (PK-like)"/>
    <property type="match status" value="1"/>
</dbReference>
<sequence length="737" mass="83764">MQTEVFDGRYRVERKLGKGNAGVVYLVEDLKHTSEKQTVRHWKALKCIGKLDIDAPDAQTMLNEAKILSNLKHPNVVRFFKCFVEKNSVFVVTEYCETTVRLLILIVSNIFIKDGQLKIGDFGIAHLLTCTYDMTNTFVGTPYYMSPEVLKNEGYNNKSDIWSLGIVLYEMCTQKHAYTGTNLIRVLWQTLNNPCPTLPTDYSKELQSILVAMLTKDVEKRPSALELLQHPFIQHHLFNMFRDTVITRADSSTSVISAKLEELKAIWNFPDSVLGSILQSERTSPVECEIREATECSFEKQITTPEADISTLTPRERIRLGKHSAEDIEIAKLRQVKNLLIICLIKRTESLSSHLRPNLQPPAEEILRDLRSIASMKNPKTGEQTAIENDVDELFWPYASSIHNNSFIESHAECEGVISTAKHHSQENSCSLIDVALNHTGETMKPGVLPTYWKLYSDMSRSDTMVTTTKRSWLDHSPPVEHSDPGSPPFVRRYLDAGHQFDEDNQSNVDTIYNLEHGAITFCESTLEDGASEEPYYSTYPKSIVTMIPEIVGASKHSSHRKEPESDFEDRGDDEESEEEQESEGFDTNVANSNKDDDIGFEDTMLQVLSCMRSILQQDSGSSTTLPQTVDSLANTSHAKCTKVQRLRQHCMNKLGPKVFNDTYSYLYHRRVIERNSADEMTILNELRQLCPDVAIGFLMDQLVFFEYKEPVKGCKSKEQLPLMIKSRTVDRLLGRN</sequence>
<organism evidence="11 12">
    <name type="scientific">Paragonimus westermani</name>
    <dbReference type="NCBI Taxonomy" id="34504"/>
    <lineage>
        <taxon>Eukaryota</taxon>
        <taxon>Metazoa</taxon>
        <taxon>Spiralia</taxon>
        <taxon>Lophotrochozoa</taxon>
        <taxon>Platyhelminthes</taxon>
        <taxon>Trematoda</taxon>
        <taxon>Digenea</taxon>
        <taxon>Plagiorchiida</taxon>
        <taxon>Troglotremata</taxon>
        <taxon>Troglotrematidae</taxon>
        <taxon>Paragonimus</taxon>
    </lineage>
</organism>
<accession>A0A8T0DC44</accession>
<keyword evidence="4" id="KW-0547">Nucleotide-binding</keyword>
<keyword evidence="12" id="KW-1185">Reference proteome</keyword>
<keyword evidence="5" id="KW-0418">Kinase</keyword>
<dbReference type="Gene3D" id="3.30.200.20">
    <property type="entry name" value="Phosphorylase Kinase, domain 1"/>
    <property type="match status" value="1"/>
</dbReference>
<comment type="catalytic activity">
    <reaction evidence="8">
        <text>L-seryl-[protein] + ATP = O-phospho-L-seryl-[protein] + ADP + H(+)</text>
        <dbReference type="Rhea" id="RHEA:17989"/>
        <dbReference type="Rhea" id="RHEA-COMP:9863"/>
        <dbReference type="Rhea" id="RHEA-COMP:11604"/>
        <dbReference type="ChEBI" id="CHEBI:15378"/>
        <dbReference type="ChEBI" id="CHEBI:29999"/>
        <dbReference type="ChEBI" id="CHEBI:30616"/>
        <dbReference type="ChEBI" id="CHEBI:83421"/>
        <dbReference type="ChEBI" id="CHEBI:456216"/>
        <dbReference type="EC" id="2.7.11.1"/>
    </reaction>
</comment>
<evidence type="ECO:0000313" key="12">
    <source>
        <dbReference type="Proteomes" id="UP000699462"/>
    </source>
</evidence>
<feature type="compositionally biased region" description="Acidic residues" evidence="9">
    <location>
        <begin position="566"/>
        <end position="585"/>
    </location>
</feature>
<dbReference type="InterPro" id="IPR051131">
    <property type="entry name" value="NEK_Ser/Thr_kinase_NIMA"/>
</dbReference>
<comment type="catalytic activity">
    <reaction evidence="7">
        <text>L-threonyl-[protein] + ATP = O-phospho-L-threonyl-[protein] + ADP + H(+)</text>
        <dbReference type="Rhea" id="RHEA:46608"/>
        <dbReference type="Rhea" id="RHEA-COMP:11060"/>
        <dbReference type="Rhea" id="RHEA-COMP:11605"/>
        <dbReference type="ChEBI" id="CHEBI:15378"/>
        <dbReference type="ChEBI" id="CHEBI:30013"/>
        <dbReference type="ChEBI" id="CHEBI:30616"/>
        <dbReference type="ChEBI" id="CHEBI:61977"/>
        <dbReference type="ChEBI" id="CHEBI:456216"/>
        <dbReference type="EC" id="2.7.11.1"/>
    </reaction>
</comment>
<dbReference type="Pfam" id="PF00069">
    <property type="entry name" value="Pkinase"/>
    <property type="match status" value="2"/>
</dbReference>
<evidence type="ECO:0000256" key="9">
    <source>
        <dbReference type="SAM" id="MobiDB-lite"/>
    </source>
</evidence>
<evidence type="ECO:0000256" key="3">
    <source>
        <dbReference type="ARBA" id="ARBA00022679"/>
    </source>
</evidence>
<dbReference type="InterPro" id="IPR011009">
    <property type="entry name" value="Kinase-like_dom_sf"/>
</dbReference>
<dbReference type="InterPro" id="IPR000719">
    <property type="entry name" value="Prot_kinase_dom"/>
</dbReference>
<keyword evidence="6" id="KW-0067">ATP-binding</keyword>
<keyword evidence="2" id="KW-0723">Serine/threonine-protein kinase</keyword>
<evidence type="ECO:0000256" key="1">
    <source>
        <dbReference type="ARBA" id="ARBA00012513"/>
    </source>
</evidence>
<name>A0A8T0DC44_9TREM</name>
<dbReference type="PROSITE" id="PS50011">
    <property type="entry name" value="PROTEIN_KINASE_DOM"/>
    <property type="match status" value="1"/>
</dbReference>
<evidence type="ECO:0000256" key="2">
    <source>
        <dbReference type="ARBA" id="ARBA00022527"/>
    </source>
</evidence>
<dbReference type="Gene3D" id="1.10.510.10">
    <property type="entry name" value="Transferase(Phosphotransferase) domain 1"/>
    <property type="match status" value="1"/>
</dbReference>
<evidence type="ECO:0000256" key="4">
    <source>
        <dbReference type="ARBA" id="ARBA00022741"/>
    </source>
</evidence>
<dbReference type="AlphaFoldDB" id="A0A8T0DC44"/>
<protein>
    <recommendedName>
        <fullName evidence="1">non-specific serine/threonine protein kinase</fullName>
        <ecNumber evidence="1">2.7.11.1</ecNumber>
    </recommendedName>
</protein>
<feature type="region of interest" description="Disordered" evidence="9">
    <location>
        <begin position="554"/>
        <end position="597"/>
    </location>
</feature>
<feature type="domain" description="Protein kinase" evidence="10">
    <location>
        <begin position="10"/>
        <end position="233"/>
    </location>
</feature>
<evidence type="ECO:0000256" key="8">
    <source>
        <dbReference type="ARBA" id="ARBA00048679"/>
    </source>
</evidence>
<dbReference type="EMBL" id="JTDF01006951">
    <property type="protein sequence ID" value="KAF8565340.1"/>
    <property type="molecule type" value="Genomic_DNA"/>
</dbReference>
<dbReference type="GO" id="GO:0005524">
    <property type="term" value="F:ATP binding"/>
    <property type="evidence" value="ECO:0007669"/>
    <property type="project" value="UniProtKB-KW"/>
</dbReference>
<evidence type="ECO:0000259" key="10">
    <source>
        <dbReference type="PROSITE" id="PS50011"/>
    </source>
</evidence>
<dbReference type="EC" id="2.7.11.1" evidence="1"/>
<dbReference type="PANTHER" id="PTHR44899:SF8">
    <property type="entry name" value="NIMA-RELATED KINASE 11"/>
    <property type="match status" value="1"/>
</dbReference>
<gene>
    <name evidence="11" type="ORF">P879_04855</name>
</gene>
<dbReference type="PANTHER" id="PTHR44899">
    <property type="entry name" value="CAMK FAMILY PROTEIN KINASE"/>
    <property type="match status" value="1"/>
</dbReference>